<organism evidence="2 3">
    <name type="scientific">Biomphalaria pfeifferi</name>
    <name type="common">Bloodfluke planorb</name>
    <name type="synonym">Freshwater snail</name>
    <dbReference type="NCBI Taxonomy" id="112525"/>
    <lineage>
        <taxon>Eukaryota</taxon>
        <taxon>Metazoa</taxon>
        <taxon>Spiralia</taxon>
        <taxon>Lophotrochozoa</taxon>
        <taxon>Mollusca</taxon>
        <taxon>Gastropoda</taxon>
        <taxon>Heterobranchia</taxon>
        <taxon>Euthyneura</taxon>
        <taxon>Panpulmonata</taxon>
        <taxon>Hygrophila</taxon>
        <taxon>Lymnaeoidea</taxon>
        <taxon>Planorbidae</taxon>
        <taxon>Biomphalaria</taxon>
    </lineage>
</organism>
<dbReference type="Pfam" id="PF17820">
    <property type="entry name" value="PDZ_6"/>
    <property type="match status" value="1"/>
</dbReference>
<feature type="domain" description="PDZ" evidence="1">
    <location>
        <begin position="16"/>
        <end position="91"/>
    </location>
</feature>
<dbReference type="Gene3D" id="3.30.750.44">
    <property type="match status" value="1"/>
</dbReference>
<dbReference type="PROSITE" id="PS50106">
    <property type="entry name" value="PDZ"/>
    <property type="match status" value="1"/>
</dbReference>
<dbReference type="GO" id="GO:0007165">
    <property type="term" value="P:signal transduction"/>
    <property type="evidence" value="ECO:0007669"/>
    <property type="project" value="TreeGrafter"/>
</dbReference>
<dbReference type="CDD" id="cd06782">
    <property type="entry name" value="cpPDZ_CPP-like"/>
    <property type="match status" value="1"/>
</dbReference>
<dbReference type="GO" id="GO:0008236">
    <property type="term" value="F:serine-type peptidase activity"/>
    <property type="evidence" value="ECO:0007669"/>
    <property type="project" value="InterPro"/>
</dbReference>
<sequence>MLHTLDPHSNYFDAKEFEQFRTDQSSKYFGIGATIGDLSDAKGNVLATYIKATFENAPANRAGLRYGDKIVEVNGTSMVGKNFTEVRNFLRGPRGTAAKLVVERYGTGKRETVEIIRDAVAQPSIAEAYIIRPGVGYIAMTGGFNQTTYAEFAQSMQILKAQGMQQLVLDLRNNGGGLVSQAYRVANAFLGRGQTIFTQKGRLEGTADTYRAENQSPEDVPVVLLVNRNSASASEFSPVRCKTTTAL</sequence>
<dbReference type="PANTHER" id="PTHR32060:SF22">
    <property type="entry name" value="CARBOXYL-TERMINAL-PROCESSING PEPTIDASE 3, CHLOROPLASTIC"/>
    <property type="match status" value="1"/>
</dbReference>
<comment type="caution">
    <text evidence="2">The sequence shown here is derived from an EMBL/GenBank/DDBJ whole genome shotgun (WGS) entry which is preliminary data.</text>
</comment>
<dbReference type="EMBL" id="JASAOG010000451">
    <property type="protein sequence ID" value="KAK0039362.1"/>
    <property type="molecule type" value="Genomic_DNA"/>
</dbReference>
<dbReference type="AlphaFoldDB" id="A0AAD8ET40"/>
<dbReference type="InterPro" id="IPR001478">
    <property type="entry name" value="PDZ"/>
</dbReference>
<dbReference type="SMART" id="SM00245">
    <property type="entry name" value="TSPc"/>
    <property type="match status" value="1"/>
</dbReference>
<dbReference type="Pfam" id="PF03572">
    <property type="entry name" value="Peptidase_S41"/>
    <property type="match status" value="1"/>
</dbReference>
<evidence type="ECO:0000259" key="1">
    <source>
        <dbReference type="PROSITE" id="PS50106"/>
    </source>
</evidence>
<evidence type="ECO:0000313" key="3">
    <source>
        <dbReference type="Proteomes" id="UP001233172"/>
    </source>
</evidence>
<dbReference type="GO" id="GO:0006508">
    <property type="term" value="P:proteolysis"/>
    <property type="evidence" value="ECO:0007669"/>
    <property type="project" value="InterPro"/>
</dbReference>
<gene>
    <name evidence="2" type="ORF">Bpfe_031195</name>
</gene>
<accession>A0AAD8ET40</accession>
<dbReference type="InterPro" id="IPR041489">
    <property type="entry name" value="PDZ_6"/>
</dbReference>
<dbReference type="SMART" id="SM00228">
    <property type="entry name" value="PDZ"/>
    <property type="match status" value="1"/>
</dbReference>
<dbReference type="SUPFAM" id="SSF52096">
    <property type="entry name" value="ClpP/crotonase"/>
    <property type="match status" value="1"/>
</dbReference>
<dbReference type="InterPro" id="IPR005151">
    <property type="entry name" value="Tail-specific_protease"/>
</dbReference>
<proteinExistence type="predicted"/>
<evidence type="ECO:0000313" key="2">
    <source>
        <dbReference type="EMBL" id="KAK0039362.1"/>
    </source>
</evidence>
<dbReference type="GO" id="GO:0004175">
    <property type="term" value="F:endopeptidase activity"/>
    <property type="evidence" value="ECO:0007669"/>
    <property type="project" value="TreeGrafter"/>
</dbReference>
<dbReference type="Proteomes" id="UP001233172">
    <property type="component" value="Unassembled WGS sequence"/>
</dbReference>
<dbReference type="Gene3D" id="2.30.42.10">
    <property type="match status" value="1"/>
</dbReference>
<keyword evidence="3" id="KW-1185">Reference proteome</keyword>
<dbReference type="InterPro" id="IPR036034">
    <property type="entry name" value="PDZ_sf"/>
</dbReference>
<dbReference type="Gene3D" id="3.90.226.10">
    <property type="entry name" value="2-enoyl-CoA Hydratase, Chain A, domain 1"/>
    <property type="match status" value="1"/>
</dbReference>
<reference evidence="2" key="2">
    <citation type="submission" date="2023-04" db="EMBL/GenBank/DDBJ databases">
        <authorList>
            <person name="Bu L."/>
            <person name="Lu L."/>
            <person name="Laidemitt M.R."/>
            <person name="Zhang S.M."/>
            <person name="Mutuku M."/>
            <person name="Mkoji G."/>
            <person name="Steinauer M."/>
            <person name="Loker E.S."/>
        </authorList>
    </citation>
    <scope>NUCLEOTIDE SEQUENCE</scope>
    <source>
        <strain evidence="2">KasaAsao</strain>
        <tissue evidence="2">Whole Snail</tissue>
    </source>
</reference>
<dbReference type="InterPro" id="IPR029045">
    <property type="entry name" value="ClpP/crotonase-like_dom_sf"/>
</dbReference>
<dbReference type="PANTHER" id="PTHR32060">
    <property type="entry name" value="TAIL-SPECIFIC PROTEASE"/>
    <property type="match status" value="1"/>
</dbReference>
<reference evidence="2" key="1">
    <citation type="journal article" date="2023" name="PLoS Negl. Trop. Dis.">
        <title>A genome sequence for Biomphalaria pfeifferi, the major vector snail for the human-infecting parasite Schistosoma mansoni.</title>
        <authorList>
            <person name="Bu L."/>
            <person name="Lu L."/>
            <person name="Laidemitt M.R."/>
            <person name="Zhang S.M."/>
            <person name="Mutuku M."/>
            <person name="Mkoji G."/>
            <person name="Steinauer M."/>
            <person name="Loker E.S."/>
        </authorList>
    </citation>
    <scope>NUCLEOTIDE SEQUENCE</scope>
    <source>
        <strain evidence="2">KasaAsao</strain>
    </source>
</reference>
<protein>
    <submittedName>
        <fullName evidence="2">S41 family peptidase</fullName>
    </submittedName>
</protein>
<name>A0AAD8ET40_BIOPF</name>
<dbReference type="SUPFAM" id="SSF50156">
    <property type="entry name" value="PDZ domain-like"/>
    <property type="match status" value="1"/>
</dbReference>